<gene>
    <name evidence="4" type="ORF">ACAOBT_LOCUS30375</name>
</gene>
<name>A0A9P0Q2U5_ACAOB</name>
<dbReference type="InterPro" id="IPR040379">
    <property type="entry name" value="WDR19/dyf-2"/>
</dbReference>
<dbReference type="GO" id="GO:0035721">
    <property type="term" value="P:intraciliary retrograde transport"/>
    <property type="evidence" value="ECO:0007669"/>
    <property type="project" value="InterPro"/>
</dbReference>
<keyword evidence="5" id="KW-1185">Reference proteome</keyword>
<dbReference type="PANTHER" id="PTHR14920">
    <property type="entry name" value="OSMOTIC AVOIDANCE ABNORMAL PROTEIN 1/WD REPEAT MEMBRANE PROTEIN"/>
    <property type="match status" value="1"/>
</dbReference>
<dbReference type="Proteomes" id="UP001152888">
    <property type="component" value="Unassembled WGS sequence"/>
</dbReference>
<accession>A0A9P0Q2U5</accession>
<evidence type="ECO:0000259" key="3">
    <source>
        <dbReference type="Pfam" id="PF23389"/>
    </source>
</evidence>
<proteinExistence type="predicted"/>
<evidence type="ECO:0000313" key="5">
    <source>
        <dbReference type="Proteomes" id="UP001152888"/>
    </source>
</evidence>
<dbReference type="Gene3D" id="2.130.10.10">
    <property type="entry name" value="YVTN repeat-like/Quinoprotein amine dehydrogenase"/>
    <property type="match status" value="1"/>
</dbReference>
<dbReference type="SUPFAM" id="SSF50978">
    <property type="entry name" value="WD40 repeat-like"/>
    <property type="match status" value="1"/>
</dbReference>
<organism evidence="4 5">
    <name type="scientific">Acanthoscelides obtectus</name>
    <name type="common">Bean weevil</name>
    <name type="synonym">Bruchus obtectus</name>
    <dbReference type="NCBI Taxonomy" id="200917"/>
    <lineage>
        <taxon>Eukaryota</taxon>
        <taxon>Metazoa</taxon>
        <taxon>Ecdysozoa</taxon>
        <taxon>Arthropoda</taxon>
        <taxon>Hexapoda</taxon>
        <taxon>Insecta</taxon>
        <taxon>Pterygota</taxon>
        <taxon>Neoptera</taxon>
        <taxon>Endopterygota</taxon>
        <taxon>Coleoptera</taxon>
        <taxon>Polyphaga</taxon>
        <taxon>Cucujiformia</taxon>
        <taxon>Chrysomeloidea</taxon>
        <taxon>Chrysomelidae</taxon>
        <taxon>Bruchinae</taxon>
        <taxon>Bruchini</taxon>
        <taxon>Acanthoscelides</taxon>
    </lineage>
</organism>
<dbReference type="InterPro" id="IPR036322">
    <property type="entry name" value="WD40_repeat_dom_sf"/>
</dbReference>
<dbReference type="Pfam" id="PF23389">
    <property type="entry name" value="Beta-prop_WDR19_1st"/>
    <property type="match status" value="1"/>
</dbReference>
<sequence length="131" mass="14595">MGTEKKLFRLEQPHGPGNVYVAWQKGSGMYFATTGVDSMVNIFDRYGEVQERIRLSSLCQGFAWDNNGDLLAMISQTPELILWDANTNKKNTIDVGLKDVLSCLVWAKKVPILAIGTTKGNLSIYNHNTSK</sequence>
<dbReference type="PANTHER" id="PTHR14920:SF0">
    <property type="entry name" value="WD REPEAT DOMAIN 19"/>
    <property type="match status" value="1"/>
</dbReference>
<reference evidence="4" key="1">
    <citation type="submission" date="2022-03" db="EMBL/GenBank/DDBJ databases">
        <authorList>
            <person name="Sayadi A."/>
        </authorList>
    </citation>
    <scope>NUCLEOTIDE SEQUENCE</scope>
</reference>
<keyword evidence="2" id="KW-0677">Repeat</keyword>
<dbReference type="OrthoDB" id="10250638at2759"/>
<dbReference type="InterPro" id="IPR057855">
    <property type="entry name" value="Beta-prop_WDR19_1st"/>
</dbReference>
<dbReference type="EMBL" id="CAKOFQ010007825">
    <property type="protein sequence ID" value="CAH2008640.1"/>
    <property type="molecule type" value="Genomic_DNA"/>
</dbReference>
<evidence type="ECO:0000313" key="4">
    <source>
        <dbReference type="EMBL" id="CAH2008640.1"/>
    </source>
</evidence>
<evidence type="ECO:0000256" key="2">
    <source>
        <dbReference type="ARBA" id="ARBA00022737"/>
    </source>
</evidence>
<dbReference type="GO" id="GO:0060271">
    <property type="term" value="P:cilium assembly"/>
    <property type="evidence" value="ECO:0007669"/>
    <property type="project" value="TreeGrafter"/>
</dbReference>
<feature type="domain" description="WDR19 first beta-propeller" evidence="3">
    <location>
        <begin position="19"/>
        <end position="131"/>
    </location>
</feature>
<dbReference type="GO" id="GO:0005929">
    <property type="term" value="C:cilium"/>
    <property type="evidence" value="ECO:0007669"/>
    <property type="project" value="TreeGrafter"/>
</dbReference>
<evidence type="ECO:0000256" key="1">
    <source>
        <dbReference type="ARBA" id="ARBA00022574"/>
    </source>
</evidence>
<comment type="caution">
    <text evidence="4">The sequence shown here is derived from an EMBL/GenBank/DDBJ whole genome shotgun (WGS) entry which is preliminary data.</text>
</comment>
<protein>
    <recommendedName>
        <fullName evidence="3">WDR19 first beta-propeller domain-containing protein</fullName>
    </recommendedName>
</protein>
<keyword evidence="1" id="KW-0853">WD repeat</keyword>
<dbReference type="AlphaFoldDB" id="A0A9P0Q2U5"/>
<dbReference type="GO" id="GO:0030991">
    <property type="term" value="C:intraciliary transport particle A"/>
    <property type="evidence" value="ECO:0007669"/>
    <property type="project" value="TreeGrafter"/>
</dbReference>
<dbReference type="InterPro" id="IPR015943">
    <property type="entry name" value="WD40/YVTN_repeat-like_dom_sf"/>
</dbReference>